<feature type="short sequence motif" description="GXSXG" evidence="4">
    <location>
        <begin position="40"/>
        <end position="44"/>
    </location>
</feature>
<dbReference type="Gene3D" id="3.40.1090.10">
    <property type="entry name" value="Cytosolic phospholipase A2 catalytic domain"/>
    <property type="match status" value="1"/>
</dbReference>
<gene>
    <name evidence="6" type="ordered locus">Lbys_2600</name>
</gene>
<evidence type="ECO:0000256" key="4">
    <source>
        <dbReference type="PROSITE-ProRule" id="PRU01161"/>
    </source>
</evidence>
<feature type="short sequence motif" description="DGA/G" evidence="4">
    <location>
        <begin position="156"/>
        <end position="158"/>
    </location>
</feature>
<dbReference type="AlphaFoldDB" id="E4RZL9"/>
<reference evidence="6 7" key="2">
    <citation type="journal article" date="2011" name="Stand. Genomic Sci.">
        <title>Complete genome sequence of Leadbetterella byssophila type strain (4M15).</title>
        <authorList>
            <person name="Abt B."/>
            <person name="Teshima H."/>
            <person name="Lucas S."/>
            <person name="Lapidus A."/>
            <person name="Del Rio T.G."/>
            <person name="Nolan M."/>
            <person name="Tice H."/>
            <person name="Cheng J.F."/>
            <person name="Pitluck S."/>
            <person name="Liolios K."/>
            <person name="Pagani I."/>
            <person name="Ivanova N."/>
            <person name="Mavromatis K."/>
            <person name="Pati A."/>
            <person name="Tapia R."/>
            <person name="Han C."/>
            <person name="Goodwin L."/>
            <person name="Chen A."/>
            <person name="Palaniappan K."/>
            <person name="Land M."/>
            <person name="Hauser L."/>
            <person name="Chang Y.J."/>
            <person name="Jeffries C.D."/>
            <person name="Rohde M."/>
            <person name="Goker M."/>
            <person name="Tindall B.J."/>
            <person name="Detter J.C."/>
            <person name="Woyke T."/>
            <person name="Bristow J."/>
            <person name="Eisen J.A."/>
            <person name="Markowitz V."/>
            <person name="Hugenholtz P."/>
            <person name="Klenk H.P."/>
            <person name="Kyrpides N.C."/>
        </authorList>
    </citation>
    <scope>NUCLEOTIDE SEQUENCE [LARGE SCALE GENOMIC DNA]</scope>
    <source>
        <strain evidence="7">DSM 17132 / JCM 16389 / KACC 11308 / NBRC 106382 / 4M15</strain>
    </source>
</reference>
<keyword evidence="7" id="KW-1185">Reference proteome</keyword>
<feature type="active site" description="Proton acceptor" evidence="4">
    <location>
        <position position="156"/>
    </location>
</feature>
<keyword evidence="2 4" id="KW-0442">Lipid degradation</keyword>
<comment type="caution">
    <text evidence="4">Lacks conserved residue(s) required for the propagation of feature annotation.</text>
</comment>
<name>E4RZL9_LEAB4</name>
<evidence type="ECO:0000313" key="6">
    <source>
        <dbReference type="EMBL" id="ADQ18262.1"/>
    </source>
</evidence>
<dbReference type="STRING" id="649349.Lbys_2600"/>
<dbReference type="eggNOG" id="COG1752">
    <property type="taxonomic scope" value="Bacteria"/>
</dbReference>
<dbReference type="InterPro" id="IPR002641">
    <property type="entry name" value="PNPLA_dom"/>
</dbReference>
<evidence type="ECO:0000259" key="5">
    <source>
        <dbReference type="PROSITE" id="PS51635"/>
    </source>
</evidence>
<keyword evidence="1 4" id="KW-0378">Hydrolase</keyword>
<dbReference type="InterPro" id="IPR050301">
    <property type="entry name" value="NTE"/>
</dbReference>
<evidence type="ECO:0000313" key="7">
    <source>
        <dbReference type="Proteomes" id="UP000007435"/>
    </source>
</evidence>
<organism evidence="6 7">
    <name type="scientific">Leadbetterella byssophila (strain DSM 17132 / JCM 16389 / KACC 11308 / NBRC 106382 / 4M15)</name>
    <dbReference type="NCBI Taxonomy" id="649349"/>
    <lineage>
        <taxon>Bacteria</taxon>
        <taxon>Pseudomonadati</taxon>
        <taxon>Bacteroidota</taxon>
        <taxon>Cytophagia</taxon>
        <taxon>Cytophagales</taxon>
        <taxon>Leadbetterellaceae</taxon>
        <taxon>Leadbetterella</taxon>
    </lineage>
</organism>
<dbReference type="GO" id="GO:0016042">
    <property type="term" value="P:lipid catabolic process"/>
    <property type="evidence" value="ECO:0007669"/>
    <property type="project" value="UniProtKB-UniRule"/>
</dbReference>
<feature type="domain" description="PNPLA" evidence="5">
    <location>
        <begin position="9"/>
        <end position="169"/>
    </location>
</feature>
<dbReference type="GO" id="GO:0016787">
    <property type="term" value="F:hydrolase activity"/>
    <property type="evidence" value="ECO:0007669"/>
    <property type="project" value="UniProtKB-UniRule"/>
</dbReference>
<dbReference type="KEGG" id="lby:Lbys_2600"/>
<keyword evidence="3 4" id="KW-0443">Lipid metabolism</keyword>
<dbReference type="InterPro" id="IPR016035">
    <property type="entry name" value="Acyl_Trfase/lysoPLipase"/>
</dbReference>
<dbReference type="PROSITE" id="PS51635">
    <property type="entry name" value="PNPLA"/>
    <property type="match status" value="1"/>
</dbReference>
<feature type="active site" description="Nucleophile" evidence="4">
    <location>
        <position position="42"/>
    </location>
</feature>
<evidence type="ECO:0000256" key="1">
    <source>
        <dbReference type="ARBA" id="ARBA00022801"/>
    </source>
</evidence>
<dbReference type="Proteomes" id="UP000007435">
    <property type="component" value="Chromosome"/>
</dbReference>
<dbReference type="PANTHER" id="PTHR14226">
    <property type="entry name" value="NEUROPATHY TARGET ESTERASE/SWISS CHEESE D.MELANOGASTER"/>
    <property type="match status" value="1"/>
</dbReference>
<accession>E4RZL9</accession>
<proteinExistence type="predicted"/>
<dbReference type="PANTHER" id="PTHR14226:SF76">
    <property type="entry name" value="NTE FAMILY PROTEIN RSSA"/>
    <property type="match status" value="1"/>
</dbReference>
<dbReference type="SUPFAM" id="SSF52151">
    <property type="entry name" value="FabD/lysophospholipase-like"/>
    <property type="match status" value="1"/>
</dbReference>
<dbReference type="Pfam" id="PF01734">
    <property type="entry name" value="Patatin"/>
    <property type="match status" value="1"/>
</dbReference>
<evidence type="ECO:0000256" key="3">
    <source>
        <dbReference type="ARBA" id="ARBA00023098"/>
    </source>
</evidence>
<reference key="1">
    <citation type="submission" date="2010-11" db="EMBL/GenBank/DDBJ databases">
        <title>The complete genome of Leadbetterella byssophila DSM 17132.</title>
        <authorList>
            <consortium name="US DOE Joint Genome Institute (JGI-PGF)"/>
            <person name="Lucas S."/>
            <person name="Copeland A."/>
            <person name="Lapidus A."/>
            <person name="Glavina del Rio T."/>
            <person name="Dalin E."/>
            <person name="Tice H."/>
            <person name="Bruce D."/>
            <person name="Goodwin L."/>
            <person name="Pitluck S."/>
            <person name="Kyrpides N."/>
            <person name="Mavromatis K."/>
            <person name="Ivanova N."/>
            <person name="Teshima H."/>
            <person name="Brettin T."/>
            <person name="Detter J.C."/>
            <person name="Han C."/>
            <person name="Tapia R."/>
            <person name="Land M."/>
            <person name="Hauser L."/>
            <person name="Markowitz V."/>
            <person name="Cheng J.-F."/>
            <person name="Hugenholtz P."/>
            <person name="Woyke T."/>
            <person name="Wu D."/>
            <person name="Tindall B."/>
            <person name="Pomrenke H.G."/>
            <person name="Brambilla E."/>
            <person name="Klenk H.-P."/>
            <person name="Eisen J.A."/>
        </authorList>
    </citation>
    <scope>NUCLEOTIDE SEQUENCE [LARGE SCALE GENOMIC DNA]</scope>
    <source>
        <strain>DSM 17132</strain>
    </source>
</reference>
<dbReference type="EMBL" id="CP002305">
    <property type="protein sequence ID" value="ADQ18262.1"/>
    <property type="molecule type" value="Genomic_DNA"/>
</dbReference>
<sequence length="270" mass="29799">MIRDRKISLVLGSGGARGLAHIGAIRAIEEQGGIIDEIVGSSIGALIGGIYAKGDLSIFEDWVTKLTNRDVLSLLDFTWQSTGVVKGQKILNTVKQLIPDAQIEDLPIPFAAVTTNLTKECDCCLESGSLYEAIRASISIPGVFTAVLQDEDKMVDGGVLNPLPLKYLKKRKENLVIAVNLEAPAEKREQIFRDNSMIAVLQHAYYVMRNQITQLTLDLYTPDYVVQIPRDISGIWDYDKAKFLIERGKELTYSALQVTPNSSCNSNLLK</sequence>
<protein>
    <submittedName>
        <fullName evidence="6">Patatin</fullName>
    </submittedName>
</protein>
<evidence type="ECO:0000256" key="2">
    <source>
        <dbReference type="ARBA" id="ARBA00022963"/>
    </source>
</evidence>
<dbReference type="HOGENOM" id="CLU_047251_2_0_10"/>